<evidence type="ECO:0000313" key="2">
    <source>
        <dbReference type="Proteomes" id="UP000004277"/>
    </source>
</evidence>
<evidence type="ECO:0000313" key="1">
    <source>
        <dbReference type="EMBL" id="TMS59710.1"/>
    </source>
</evidence>
<name>A0ACD3STR0_9BURK</name>
<sequence length="374" mass="41540">MKRRSFLLKASAAAVAGTAMAACSKKEQAPAPSAAPSVTTGNPAIEWRLASSFPKSIDTIYGTAELFANRVKSLTDGKFNIKIFAAGEIVPGLQVLDAVQNDTVQVGHTAGYYYYGKNPAMAFDTTVPFGLTTRQQNAWMLQGNGMKLMREFFSDYNIVNFLGGNTSAQMGGWFRKEIRTVADLQGLKYRIAGFAGAVLSRLGVVPQQIAGGDIYPALEKGTIDAAEWVGPYDDEKLGFQKVAPYYYYPGWWEGSAQLSFYVSAKEWAKLPPLYQAAIETASLEAHTQMTAKYDHVNPQALARLLENGVKLRPFSREILEACFKATQDAYAEEREKNPAFKKIFDDWRVYRNNEAAWFNVTEQAFAQFSFQHKL</sequence>
<dbReference type="EMBL" id="AKCV02000004">
    <property type="protein sequence ID" value="TMS59710.1"/>
    <property type="molecule type" value="Genomic_DNA"/>
</dbReference>
<protein>
    <submittedName>
        <fullName evidence="1">ABC transporter substrate-binding protein</fullName>
    </submittedName>
</protein>
<proteinExistence type="predicted"/>
<accession>A0ACD3STR0</accession>
<comment type="caution">
    <text evidence="1">The sequence shown here is derived from an EMBL/GenBank/DDBJ whole genome shotgun (WGS) entry which is preliminary data.</text>
</comment>
<gene>
    <name evidence="1" type="ORF">MW7_000765</name>
</gene>
<reference evidence="1" key="1">
    <citation type="submission" date="2019-05" db="EMBL/GenBank/DDBJ databases">
        <title>Revised genome assembly of Burkholderiaceae (previously Ralstonia) sp. PBA.</title>
        <authorList>
            <person name="Gan H.M."/>
        </authorList>
    </citation>
    <scope>NUCLEOTIDE SEQUENCE</scope>
    <source>
        <strain evidence="1">PBA</strain>
    </source>
</reference>
<keyword evidence="2" id="KW-1185">Reference proteome</keyword>
<organism evidence="1 2">
    <name type="scientific">Imbroritus primus</name>
    <dbReference type="NCBI Taxonomy" id="3058603"/>
    <lineage>
        <taxon>Bacteria</taxon>
        <taxon>Pseudomonadati</taxon>
        <taxon>Pseudomonadota</taxon>
        <taxon>Betaproteobacteria</taxon>
        <taxon>Burkholderiales</taxon>
        <taxon>Burkholderiaceae</taxon>
        <taxon>Imbroritus</taxon>
    </lineage>
</organism>
<dbReference type="Proteomes" id="UP000004277">
    <property type="component" value="Unassembled WGS sequence"/>
</dbReference>